<gene>
    <name evidence="7" type="ORF">EDC63_11334</name>
</gene>
<dbReference type="RefSeq" id="WP_124945080.1">
    <property type="nucleotide sequence ID" value="NZ_BHVT01000008.1"/>
</dbReference>
<evidence type="ECO:0000256" key="5">
    <source>
        <dbReference type="SAM" id="Phobius"/>
    </source>
</evidence>
<feature type="transmembrane region" description="Helical" evidence="5">
    <location>
        <begin position="219"/>
        <end position="242"/>
    </location>
</feature>
<dbReference type="GO" id="GO:0006874">
    <property type="term" value="P:intracellular calcium ion homeostasis"/>
    <property type="evidence" value="ECO:0007669"/>
    <property type="project" value="TreeGrafter"/>
</dbReference>
<evidence type="ECO:0000259" key="6">
    <source>
        <dbReference type="Pfam" id="PF01699"/>
    </source>
</evidence>
<evidence type="ECO:0000256" key="3">
    <source>
        <dbReference type="ARBA" id="ARBA00022989"/>
    </source>
</evidence>
<dbReference type="PANTHER" id="PTHR10846:SF8">
    <property type="entry name" value="INNER MEMBRANE PROTEIN YRBG"/>
    <property type="match status" value="1"/>
</dbReference>
<keyword evidence="2 5" id="KW-0812">Transmembrane</keyword>
<feature type="transmembrane region" description="Helical" evidence="5">
    <location>
        <begin position="43"/>
        <end position="66"/>
    </location>
</feature>
<sequence>MFGLASAWIQFAVCLVLIGWGGVKLSHYGDVIAEKTGMGGTWIGLILMATVTSLPELVTGVSAVGFANTPDIAVGDVLGSCVFNLLIIVVLDFLYRKESVYTRASQGHVLSAGFGVLLIGFAGFNMLLSANGNMPSFWHVGVYTPIIILIYAVAMRTVFRYEREHMSAAVEGAAERYPGLTLKQASLRYAGAAGMVVAAALWLPFVGKTIATLMEWHESFVGTLFVAFATSVPELAVTIGALRIGAIDMAIGNVLGSNLFDILILAIDDILYLPGPLLSHTSQSHAVTALSAMMMTGVAIIGLLYRPKARVFKTVGWASLFLFSLYLLNTYVIYLYAN</sequence>
<feature type="domain" description="Sodium/calcium exchanger membrane region" evidence="6">
    <location>
        <begin position="194"/>
        <end position="332"/>
    </location>
</feature>
<feature type="transmembrane region" description="Helical" evidence="5">
    <location>
        <begin position="186"/>
        <end position="207"/>
    </location>
</feature>
<feature type="transmembrane region" description="Helical" evidence="5">
    <location>
        <begin position="285"/>
        <end position="305"/>
    </location>
</feature>
<dbReference type="AlphaFoldDB" id="A0A4V2W1H0"/>
<comment type="caution">
    <text evidence="7">The sequence shown here is derived from an EMBL/GenBank/DDBJ whole genome shotgun (WGS) entry which is preliminary data.</text>
</comment>
<dbReference type="GO" id="GO:0005262">
    <property type="term" value="F:calcium channel activity"/>
    <property type="evidence" value="ECO:0007669"/>
    <property type="project" value="TreeGrafter"/>
</dbReference>
<comment type="subcellular location">
    <subcellularLocation>
        <location evidence="1">Membrane</location>
        <topology evidence="1">Multi-pass membrane protein</topology>
    </subcellularLocation>
</comment>
<evidence type="ECO:0000313" key="8">
    <source>
        <dbReference type="Proteomes" id="UP000295367"/>
    </source>
</evidence>
<keyword evidence="3 5" id="KW-1133">Transmembrane helix</keyword>
<dbReference type="Pfam" id="PF01699">
    <property type="entry name" value="Na_Ca_ex"/>
    <property type="match status" value="2"/>
</dbReference>
<keyword evidence="4 5" id="KW-0472">Membrane</keyword>
<name>A0A4V2W1H0_9PROT</name>
<evidence type="ECO:0000256" key="1">
    <source>
        <dbReference type="ARBA" id="ARBA00004141"/>
    </source>
</evidence>
<dbReference type="GO" id="GO:0008273">
    <property type="term" value="F:calcium, potassium:sodium antiporter activity"/>
    <property type="evidence" value="ECO:0007669"/>
    <property type="project" value="TreeGrafter"/>
</dbReference>
<feature type="transmembrane region" description="Helical" evidence="5">
    <location>
        <begin position="6"/>
        <end position="23"/>
    </location>
</feature>
<reference evidence="7 8" key="1">
    <citation type="submission" date="2019-03" db="EMBL/GenBank/DDBJ databases">
        <title>Genomic Encyclopedia of Type Strains, Phase IV (KMG-IV): sequencing the most valuable type-strain genomes for metagenomic binning, comparative biology and taxonomic classification.</title>
        <authorList>
            <person name="Goeker M."/>
        </authorList>
    </citation>
    <scope>NUCLEOTIDE SEQUENCE [LARGE SCALE GENOMIC DNA]</scope>
    <source>
        <strain evidence="7 8">DSM 100309</strain>
    </source>
</reference>
<dbReference type="PANTHER" id="PTHR10846">
    <property type="entry name" value="SODIUM/POTASSIUM/CALCIUM EXCHANGER"/>
    <property type="match status" value="1"/>
</dbReference>
<dbReference type="InterPro" id="IPR044880">
    <property type="entry name" value="NCX_ion-bd_dom_sf"/>
</dbReference>
<protein>
    <submittedName>
        <fullName evidence="7">Cation:H+ antiporter</fullName>
    </submittedName>
</protein>
<dbReference type="GO" id="GO:0005886">
    <property type="term" value="C:plasma membrane"/>
    <property type="evidence" value="ECO:0007669"/>
    <property type="project" value="TreeGrafter"/>
</dbReference>
<evidence type="ECO:0000313" key="7">
    <source>
        <dbReference type="EMBL" id="TCV84099.1"/>
    </source>
</evidence>
<keyword evidence="8" id="KW-1185">Reference proteome</keyword>
<proteinExistence type="predicted"/>
<feature type="transmembrane region" description="Helical" evidence="5">
    <location>
        <begin position="107"/>
        <end position="128"/>
    </location>
</feature>
<feature type="transmembrane region" description="Helical" evidence="5">
    <location>
        <begin position="317"/>
        <end position="337"/>
    </location>
</feature>
<feature type="transmembrane region" description="Helical" evidence="5">
    <location>
        <begin position="72"/>
        <end position="95"/>
    </location>
</feature>
<dbReference type="Gene3D" id="1.20.1420.30">
    <property type="entry name" value="NCX, central ion-binding region"/>
    <property type="match status" value="1"/>
</dbReference>
<evidence type="ECO:0000256" key="4">
    <source>
        <dbReference type="ARBA" id="ARBA00023136"/>
    </source>
</evidence>
<dbReference type="Proteomes" id="UP000295367">
    <property type="component" value="Unassembled WGS sequence"/>
</dbReference>
<dbReference type="EMBL" id="SMCO01000013">
    <property type="protein sequence ID" value="TCV84099.1"/>
    <property type="molecule type" value="Genomic_DNA"/>
</dbReference>
<feature type="transmembrane region" description="Helical" evidence="5">
    <location>
        <begin position="254"/>
        <end position="273"/>
    </location>
</feature>
<feature type="transmembrane region" description="Helical" evidence="5">
    <location>
        <begin position="140"/>
        <end position="159"/>
    </location>
</feature>
<dbReference type="InterPro" id="IPR004481">
    <property type="entry name" value="K/Na/Ca-exchanger"/>
</dbReference>
<evidence type="ECO:0000256" key="2">
    <source>
        <dbReference type="ARBA" id="ARBA00022692"/>
    </source>
</evidence>
<dbReference type="InterPro" id="IPR004837">
    <property type="entry name" value="NaCa_Exmemb"/>
</dbReference>
<accession>A0A4V2W1H0</accession>
<dbReference type="OrthoDB" id="9794225at2"/>
<organism evidence="7 8">
    <name type="scientific">Sulfurirhabdus autotrophica</name>
    <dbReference type="NCBI Taxonomy" id="1706046"/>
    <lineage>
        <taxon>Bacteria</taxon>
        <taxon>Pseudomonadati</taxon>
        <taxon>Pseudomonadota</taxon>
        <taxon>Betaproteobacteria</taxon>
        <taxon>Nitrosomonadales</taxon>
        <taxon>Sulfuricellaceae</taxon>
        <taxon>Sulfurirhabdus</taxon>
    </lineage>
</organism>
<feature type="domain" description="Sodium/calcium exchanger membrane region" evidence="6">
    <location>
        <begin position="7"/>
        <end position="152"/>
    </location>
</feature>